<accession>A0ABQ9ITT1</accession>
<comment type="caution">
    <text evidence="1">The sequence shown here is derived from an EMBL/GenBank/DDBJ whole genome shotgun (WGS) entry which is preliminary data.</text>
</comment>
<sequence length="381" mass="43464">MNLYQNSKKTNRTFPPWYSSEIKNNIRCKEVAHKNYKKHKSDYYLEEFKNLRALIKVQVDTAYRDYVSAAEEEITRNPSKFWSFVQSKRGKSRIPGTVTMNNKSFDTPQTIVDGFASYFSSVYIDSDPGHTNNSLSYTTGMINITHISENDILQAIHKLKNKMTAGVDGVPSFVVKDCAAVLAFPLSIIFNLILKTQKFPHIWKITRICPILKSGHPSLINNYRAVAILCNFAKILELSDNIDDLGVYEPLNNKNATNEEDMPVTDACHTVLSDTTNAQINQPLNDQFENCTQHNSLTEGCSENMSHSWSTWNPAQLRRPVSKSLQGNRKRKLSKPEASEKVVMVASSKQKLLDLQYEALLVDMEFKKRDNELQLKKEKLN</sequence>
<gene>
    <name evidence="1" type="ORF">NQ317_011573</name>
</gene>
<organism evidence="1 2">
    <name type="scientific">Molorchus minor</name>
    <dbReference type="NCBI Taxonomy" id="1323400"/>
    <lineage>
        <taxon>Eukaryota</taxon>
        <taxon>Metazoa</taxon>
        <taxon>Ecdysozoa</taxon>
        <taxon>Arthropoda</taxon>
        <taxon>Hexapoda</taxon>
        <taxon>Insecta</taxon>
        <taxon>Pterygota</taxon>
        <taxon>Neoptera</taxon>
        <taxon>Endopterygota</taxon>
        <taxon>Coleoptera</taxon>
        <taxon>Polyphaga</taxon>
        <taxon>Cucujiformia</taxon>
        <taxon>Chrysomeloidea</taxon>
        <taxon>Cerambycidae</taxon>
        <taxon>Lamiinae</taxon>
        <taxon>Monochamini</taxon>
        <taxon>Molorchus</taxon>
    </lineage>
</organism>
<reference evidence="1" key="1">
    <citation type="journal article" date="2023" name="Insect Mol. Biol.">
        <title>Genome sequencing provides insights into the evolution of gene families encoding plant cell wall-degrading enzymes in longhorned beetles.</title>
        <authorList>
            <person name="Shin N.R."/>
            <person name="Okamura Y."/>
            <person name="Kirsch R."/>
            <person name="Pauchet Y."/>
        </authorList>
    </citation>
    <scope>NUCLEOTIDE SEQUENCE</scope>
    <source>
        <strain evidence="1">MMC_N1</strain>
    </source>
</reference>
<name>A0ABQ9ITT1_9CUCU</name>
<evidence type="ECO:0000313" key="2">
    <source>
        <dbReference type="Proteomes" id="UP001162164"/>
    </source>
</evidence>
<dbReference type="Proteomes" id="UP001162164">
    <property type="component" value="Unassembled WGS sequence"/>
</dbReference>
<evidence type="ECO:0008006" key="3">
    <source>
        <dbReference type="Google" id="ProtNLM"/>
    </source>
</evidence>
<keyword evidence="2" id="KW-1185">Reference proteome</keyword>
<protein>
    <recommendedName>
        <fullName evidence="3">Reverse transcriptase</fullName>
    </recommendedName>
</protein>
<dbReference type="EMBL" id="JAPWTJ010002581">
    <property type="protein sequence ID" value="KAJ8965586.1"/>
    <property type="molecule type" value="Genomic_DNA"/>
</dbReference>
<dbReference type="PANTHER" id="PTHR47510">
    <property type="entry name" value="REVERSE TRANSCRIPTASE DOMAIN-CONTAINING PROTEIN"/>
    <property type="match status" value="1"/>
</dbReference>
<proteinExistence type="predicted"/>
<evidence type="ECO:0000313" key="1">
    <source>
        <dbReference type="EMBL" id="KAJ8965586.1"/>
    </source>
</evidence>
<dbReference type="PANTHER" id="PTHR47510:SF3">
    <property type="entry name" value="ENDO_EXONUCLEASE_PHOSPHATASE DOMAIN-CONTAINING PROTEIN"/>
    <property type="match status" value="1"/>
</dbReference>